<evidence type="ECO:0000313" key="1">
    <source>
        <dbReference type="EMBL" id="PRP99020.1"/>
    </source>
</evidence>
<sequence length="32" mass="3408">MSSPDVGYGGGHNNDNVMADVCVENFLGYEES</sequence>
<proteinExistence type="predicted"/>
<keyword evidence="2" id="KW-1185">Reference proteome</keyword>
<protein>
    <submittedName>
        <fullName evidence="1">Uncharacterized protein</fullName>
    </submittedName>
</protein>
<comment type="caution">
    <text evidence="1">The sequence shown here is derived from an EMBL/GenBank/DDBJ whole genome shotgun (WGS) entry which is preliminary data.</text>
</comment>
<name>A0A2S9Y203_9BACT</name>
<dbReference type="AlphaFoldDB" id="A0A2S9Y203"/>
<accession>A0A2S9Y203</accession>
<evidence type="ECO:0000313" key="2">
    <source>
        <dbReference type="Proteomes" id="UP000237968"/>
    </source>
</evidence>
<gene>
    <name evidence="1" type="ORF">ENSA5_29410</name>
</gene>
<dbReference type="Proteomes" id="UP000237968">
    <property type="component" value="Unassembled WGS sequence"/>
</dbReference>
<organism evidence="1 2">
    <name type="scientific">Enhygromyxa salina</name>
    <dbReference type="NCBI Taxonomy" id="215803"/>
    <lineage>
        <taxon>Bacteria</taxon>
        <taxon>Pseudomonadati</taxon>
        <taxon>Myxococcota</taxon>
        <taxon>Polyangia</taxon>
        <taxon>Nannocystales</taxon>
        <taxon>Nannocystaceae</taxon>
        <taxon>Enhygromyxa</taxon>
    </lineage>
</organism>
<dbReference type="EMBL" id="PVNK01000143">
    <property type="protein sequence ID" value="PRP99020.1"/>
    <property type="molecule type" value="Genomic_DNA"/>
</dbReference>
<reference evidence="1 2" key="1">
    <citation type="submission" date="2018-03" db="EMBL/GenBank/DDBJ databases">
        <title>Draft Genome Sequences of the Obligatory Marine Myxobacteria Enhygromyxa salina SWB005.</title>
        <authorList>
            <person name="Poehlein A."/>
            <person name="Moghaddam J.A."/>
            <person name="Harms H."/>
            <person name="Alanjari M."/>
            <person name="Koenig G.M."/>
            <person name="Daniel R."/>
            <person name="Schaeberle T.F."/>
        </authorList>
    </citation>
    <scope>NUCLEOTIDE SEQUENCE [LARGE SCALE GENOMIC DNA]</scope>
    <source>
        <strain evidence="1 2">SWB005</strain>
    </source>
</reference>